<keyword evidence="1" id="KW-0472">Membrane</keyword>
<dbReference type="eggNOG" id="ENOG5030CFW">
    <property type="taxonomic scope" value="Bacteria"/>
</dbReference>
<gene>
    <name evidence="2" type="ORF">N783_01115</name>
</gene>
<keyword evidence="3" id="KW-1185">Reference proteome</keyword>
<evidence type="ECO:0000313" key="2">
    <source>
        <dbReference type="EMBL" id="KGX90119.1"/>
    </source>
</evidence>
<protein>
    <submittedName>
        <fullName evidence="2">Uncharacterized protein</fullName>
    </submittedName>
</protein>
<accession>A0A0A5GDR0</accession>
<evidence type="ECO:0000313" key="3">
    <source>
        <dbReference type="Proteomes" id="UP000030403"/>
    </source>
</evidence>
<feature type="transmembrane region" description="Helical" evidence="1">
    <location>
        <begin position="92"/>
        <end position="111"/>
    </location>
</feature>
<dbReference type="EMBL" id="AVPF01000009">
    <property type="protein sequence ID" value="KGX90119.1"/>
    <property type="molecule type" value="Genomic_DNA"/>
</dbReference>
<reference evidence="2 3" key="1">
    <citation type="submission" date="2013-08" db="EMBL/GenBank/DDBJ databases">
        <authorList>
            <person name="Huang J."/>
            <person name="Wang G."/>
        </authorList>
    </citation>
    <scope>NUCLEOTIDE SEQUENCE [LARGE SCALE GENOMIC DNA]</scope>
    <source>
        <strain evidence="2 3">BH030004</strain>
    </source>
</reference>
<feature type="transmembrane region" description="Helical" evidence="1">
    <location>
        <begin position="123"/>
        <end position="143"/>
    </location>
</feature>
<comment type="caution">
    <text evidence="2">The sequence shown here is derived from an EMBL/GenBank/DDBJ whole genome shotgun (WGS) entry which is preliminary data.</text>
</comment>
<evidence type="ECO:0000256" key="1">
    <source>
        <dbReference type="SAM" id="Phobius"/>
    </source>
</evidence>
<dbReference type="AlphaFoldDB" id="A0A0A5GDR0"/>
<proteinExistence type="predicted"/>
<dbReference type="STRING" id="1385511.GCA_000425225_02600"/>
<feature type="transmembrane region" description="Helical" evidence="1">
    <location>
        <begin position="66"/>
        <end position="86"/>
    </location>
</feature>
<feature type="transmembrane region" description="Helical" evidence="1">
    <location>
        <begin position="9"/>
        <end position="28"/>
    </location>
</feature>
<dbReference type="Proteomes" id="UP000030403">
    <property type="component" value="Unassembled WGS sequence"/>
</dbReference>
<name>A0A0A5GDR0_9BACI</name>
<keyword evidence="1" id="KW-1133">Transmembrane helix</keyword>
<feature type="transmembrane region" description="Helical" evidence="1">
    <location>
        <begin position="34"/>
        <end position="54"/>
    </location>
</feature>
<keyword evidence="1" id="KW-0812">Transmembrane</keyword>
<organism evidence="2 3">
    <name type="scientific">Pontibacillus marinus BH030004 = DSM 16465</name>
    <dbReference type="NCBI Taxonomy" id="1385511"/>
    <lineage>
        <taxon>Bacteria</taxon>
        <taxon>Bacillati</taxon>
        <taxon>Bacillota</taxon>
        <taxon>Bacilli</taxon>
        <taxon>Bacillales</taxon>
        <taxon>Bacillaceae</taxon>
        <taxon>Pontibacillus</taxon>
    </lineage>
</organism>
<sequence>MKEGIHLKLSVYVLGAIIPLSLLGYYFAVNNESLFYIYEWLLLTLIIISILYSIRNIISIRNEQKWVAISTLAFLLQFSVFALFLGPLTHYLMFYLYYSFVIFSSGIYIVTIRKNNNYRIIPVIFMIITALFTIYLLFLHALWGNNLS</sequence>